<sequence>MRPENCDTNFYLQENDEDLALQSGIWFKKAHVGYKRLNSFMNEIAKLSGVDVTDRKISNHSGRKMLIQGLQKLGISKEEIALQSRHKSLEGINAYTLHPEQQHYDMLNVFANKFQSTSQDSNSNTNAFKDQKEECFISSREMLNHKRLHESNEDLNNKKKEIH</sequence>
<reference evidence="1" key="1">
    <citation type="submission" date="2019-10" db="EMBL/GenBank/DDBJ databases">
        <title>Conservation and host-specific expression of non-tandemly repeated heterogenous ribosome RNA gene in arbuscular mycorrhizal fungi.</title>
        <authorList>
            <person name="Maeda T."/>
            <person name="Kobayashi Y."/>
            <person name="Nakagawa T."/>
            <person name="Ezawa T."/>
            <person name="Yamaguchi K."/>
            <person name="Bino T."/>
            <person name="Nishimoto Y."/>
            <person name="Shigenobu S."/>
            <person name="Kawaguchi M."/>
        </authorList>
    </citation>
    <scope>NUCLEOTIDE SEQUENCE</scope>
    <source>
        <strain evidence="1">HR1</strain>
    </source>
</reference>
<comment type="caution">
    <text evidence="1">The sequence shown here is derived from an EMBL/GenBank/DDBJ whole genome shotgun (WGS) entry which is preliminary data.</text>
</comment>
<dbReference type="OrthoDB" id="10038493at2759"/>
<gene>
    <name evidence="1" type="ORF">RCL2_000731200</name>
</gene>
<dbReference type="AlphaFoldDB" id="A0A8H3L6U8"/>
<dbReference type="Proteomes" id="UP000615446">
    <property type="component" value="Unassembled WGS sequence"/>
</dbReference>
<proteinExistence type="predicted"/>
<dbReference type="EMBL" id="BLAL01000047">
    <property type="protein sequence ID" value="GES80011.1"/>
    <property type="molecule type" value="Genomic_DNA"/>
</dbReference>
<dbReference type="InterPro" id="IPR011010">
    <property type="entry name" value="DNA_brk_join_enz"/>
</dbReference>
<accession>A0A8H3L6U8</accession>
<dbReference type="SUPFAM" id="SSF56349">
    <property type="entry name" value="DNA breaking-rejoining enzymes"/>
    <property type="match status" value="1"/>
</dbReference>
<protein>
    <submittedName>
        <fullName evidence="1">Zinc finger MYM-type protein 2-like</fullName>
    </submittedName>
</protein>
<evidence type="ECO:0000313" key="1">
    <source>
        <dbReference type="EMBL" id="GES80011.1"/>
    </source>
</evidence>
<dbReference type="GO" id="GO:0003677">
    <property type="term" value="F:DNA binding"/>
    <property type="evidence" value="ECO:0007669"/>
    <property type="project" value="InterPro"/>
</dbReference>
<evidence type="ECO:0000313" key="2">
    <source>
        <dbReference type="Proteomes" id="UP000615446"/>
    </source>
</evidence>
<name>A0A8H3L6U8_9GLOM</name>
<organism evidence="1 2">
    <name type="scientific">Rhizophagus clarus</name>
    <dbReference type="NCBI Taxonomy" id="94130"/>
    <lineage>
        <taxon>Eukaryota</taxon>
        <taxon>Fungi</taxon>
        <taxon>Fungi incertae sedis</taxon>
        <taxon>Mucoromycota</taxon>
        <taxon>Glomeromycotina</taxon>
        <taxon>Glomeromycetes</taxon>
        <taxon>Glomerales</taxon>
        <taxon>Glomeraceae</taxon>
        <taxon>Rhizophagus</taxon>
    </lineage>
</organism>